<keyword evidence="5" id="KW-1185">Reference proteome</keyword>
<organism evidence="4 5">
    <name type="scientific">Aceticella autotrophica</name>
    <dbReference type="NCBI Taxonomy" id="2755338"/>
    <lineage>
        <taxon>Bacteria</taxon>
        <taxon>Bacillati</taxon>
        <taxon>Bacillota</taxon>
        <taxon>Clostridia</taxon>
        <taxon>Thermoanaerobacterales</taxon>
        <taxon>Thermoanaerobacteraceae</taxon>
        <taxon>Aceticella</taxon>
    </lineage>
</organism>
<evidence type="ECO:0000259" key="2">
    <source>
        <dbReference type="PROSITE" id="PS51831"/>
    </source>
</evidence>
<dbReference type="Pfam" id="PF13487">
    <property type="entry name" value="HD_5"/>
    <property type="match status" value="1"/>
</dbReference>
<dbReference type="InterPro" id="IPR037522">
    <property type="entry name" value="HD_GYP_dom"/>
</dbReference>
<dbReference type="InterPro" id="IPR048430">
    <property type="entry name" value="MASE9"/>
</dbReference>
<dbReference type="CDD" id="cd00077">
    <property type="entry name" value="HDc"/>
    <property type="match status" value="1"/>
</dbReference>
<dbReference type="AlphaFoldDB" id="A0A975AV52"/>
<dbReference type="SMART" id="SM00471">
    <property type="entry name" value="HDc"/>
    <property type="match status" value="1"/>
</dbReference>
<dbReference type="Pfam" id="PF20972">
    <property type="entry name" value="MASE9"/>
    <property type="match status" value="1"/>
</dbReference>
<feature type="transmembrane region" description="Helical" evidence="1">
    <location>
        <begin position="109"/>
        <end position="130"/>
    </location>
</feature>
<dbReference type="EMBL" id="CP060096">
    <property type="protein sequence ID" value="QSZ27003.1"/>
    <property type="molecule type" value="Genomic_DNA"/>
</dbReference>
<evidence type="ECO:0000259" key="3">
    <source>
        <dbReference type="PROSITE" id="PS51832"/>
    </source>
</evidence>
<keyword evidence="1" id="KW-0472">Membrane</keyword>
<dbReference type="InterPro" id="IPR006675">
    <property type="entry name" value="HDIG_dom"/>
</dbReference>
<dbReference type="NCBIfam" id="TIGR00277">
    <property type="entry name" value="HDIG"/>
    <property type="match status" value="1"/>
</dbReference>
<feature type="transmembrane region" description="Helical" evidence="1">
    <location>
        <begin position="142"/>
        <end position="169"/>
    </location>
</feature>
<dbReference type="InterPro" id="IPR006674">
    <property type="entry name" value="HD_domain"/>
</dbReference>
<accession>A0A975AV52</accession>
<evidence type="ECO:0000313" key="5">
    <source>
        <dbReference type="Proteomes" id="UP000671913"/>
    </source>
</evidence>
<dbReference type="Proteomes" id="UP000671913">
    <property type="component" value="Chromosome"/>
</dbReference>
<feature type="transmembrane region" description="Helical" evidence="1">
    <location>
        <begin position="205"/>
        <end position="224"/>
    </location>
</feature>
<proteinExistence type="predicted"/>
<feature type="transmembrane region" description="Helical" evidence="1">
    <location>
        <begin position="33"/>
        <end position="54"/>
    </location>
</feature>
<evidence type="ECO:0000256" key="1">
    <source>
        <dbReference type="SAM" id="Phobius"/>
    </source>
</evidence>
<dbReference type="SUPFAM" id="SSF109604">
    <property type="entry name" value="HD-domain/PDEase-like"/>
    <property type="match status" value="1"/>
</dbReference>
<feature type="transmembrane region" description="Helical" evidence="1">
    <location>
        <begin position="60"/>
        <end position="88"/>
    </location>
</feature>
<evidence type="ECO:0000313" key="4">
    <source>
        <dbReference type="EMBL" id="QSZ27003.1"/>
    </source>
</evidence>
<dbReference type="PROSITE" id="PS51832">
    <property type="entry name" value="HD_GYP"/>
    <property type="match status" value="1"/>
</dbReference>
<dbReference type="KEGG" id="aaut:ACETAC_09055"/>
<dbReference type="RefSeq" id="WP_284679696.1">
    <property type="nucleotide sequence ID" value="NZ_CP060096.1"/>
</dbReference>
<dbReference type="PROSITE" id="PS51831">
    <property type="entry name" value="HD"/>
    <property type="match status" value="1"/>
</dbReference>
<feature type="domain" description="HD" evidence="2">
    <location>
        <begin position="252"/>
        <end position="374"/>
    </location>
</feature>
<sequence length="424" mass="47857">MLNRSVKIYITLIIASGLPFIVYSACNMPLYRIIDVIIFGCFSALAESLPVYIVKDFSVSVAYAVDLMALLIFGPYEASLIASIGMIGRVGRQADGKVWHIFNTPYYKTLFNISQIALSVGTAGLIYKYTGGAFGTYVYPRYLIPALSAAITYYVLNTAFVALLLSFLMRKPLTYVLTNEIKWTIPDFIFLAFLGIVMSEAFVKIGYASLALLFIPLFMIRYMFQLYMKAKESYYDTINVLIKSLEAKDKYTAGHSKSVERLSVILSRELGLSESHIESVRIAALLHDVGKIGVKEEVLNKPGKLTDEEFSVIKDHPQKGYEILKDVPALKHACLWVKYHHEWYDGSGYPDGIKGEEIPLEAQILSLADVFDALVSDRPYRKAFSKEEAYKIIIGNEGTQFSPKVIKAFKNAFKRNKEEFRHDF</sequence>
<gene>
    <name evidence="4" type="ORF">ACETAC_09055</name>
</gene>
<dbReference type="PANTHER" id="PTHR43155">
    <property type="entry name" value="CYCLIC DI-GMP PHOSPHODIESTERASE PA4108-RELATED"/>
    <property type="match status" value="1"/>
</dbReference>
<dbReference type="InterPro" id="IPR003607">
    <property type="entry name" value="HD/PDEase_dom"/>
</dbReference>
<name>A0A975AV52_9THEO</name>
<keyword evidence="1" id="KW-0812">Transmembrane</keyword>
<dbReference type="PANTHER" id="PTHR43155:SF2">
    <property type="entry name" value="CYCLIC DI-GMP PHOSPHODIESTERASE PA4108"/>
    <property type="match status" value="1"/>
</dbReference>
<feature type="transmembrane region" description="Helical" evidence="1">
    <location>
        <begin position="6"/>
        <end position="26"/>
    </location>
</feature>
<keyword evidence="1" id="KW-1133">Transmembrane helix</keyword>
<feature type="domain" description="HD-GYP" evidence="3">
    <location>
        <begin position="230"/>
        <end position="424"/>
    </location>
</feature>
<reference evidence="4" key="1">
    <citation type="submission" date="2020-08" db="EMBL/GenBank/DDBJ databases">
        <title>Genomic insights into the carbon and energy metabolism of the first obligate autotrophic acetogenic bacterium Aceticella autotrophica gen. nov., sp. nov.</title>
        <authorList>
            <person name="Toshchakov S.V."/>
            <person name="Elcheninov A.G."/>
            <person name="Kublanov I.V."/>
            <person name="Frolov E.N."/>
            <person name="Lebedinsky A.V."/>
        </authorList>
    </citation>
    <scope>NUCLEOTIDE SEQUENCE</scope>
    <source>
        <strain evidence="4">3443-3Ac</strain>
    </source>
</reference>
<dbReference type="Gene3D" id="1.10.3210.10">
    <property type="entry name" value="Hypothetical protein af1432"/>
    <property type="match status" value="1"/>
</dbReference>
<protein>
    <submittedName>
        <fullName evidence="4">HD-GYP domain-containing protein</fullName>
    </submittedName>
</protein>